<reference evidence="14" key="1">
    <citation type="submission" date="2023-08" db="EMBL/GenBank/DDBJ databases">
        <authorList>
            <person name="Audoor S."/>
            <person name="Bilcke G."/>
        </authorList>
    </citation>
    <scope>NUCLEOTIDE SEQUENCE</scope>
</reference>
<dbReference type="GO" id="GO:0046167">
    <property type="term" value="P:glycerol-3-phosphate biosynthetic process"/>
    <property type="evidence" value="ECO:0007669"/>
    <property type="project" value="TreeGrafter"/>
</dbReference>
<dbReference type="GO" id="GO:0006641">
    <property type="term" value="P:triglyceride metabolic process"/>
    <property type="evidence" value="ECO:0007669"/>
    <property type="project" value="TreeGrafter"/>
</dbReference>
<dbReference type="PIRSF" id="PIRSF000538">
    <property type="entry name" value="GlpK"/>
    <property type="match status" value="1"/>
</dbReference>
<proteinExistence type="inferred from homology"/>
<accession>A0AAD2CMT4</accession>
<dbReference type="GO" id="GO:0004370">
    <property type="term" value="F:glycerol kinase activity"/>
    <property type="evidence" value="ECO:0007669"/>
    <property type="project" value="UniProtKB-EC"/>
</dbReference>
<name>A0AAD2CMT4_9STRA</name>
<dbReference type="EMBL" id="CAKOGP040000890">
    <property type="protein sequence ID" value="CAJ1940058.1"/>
    <property type="molecule type" value="Genomic_DNA"/>
</dbReference>
<dbReference type="PROSITE" id="PS00445">
    <property type="entry name" value="FGGY_KINASES_2"/>
    <property type="match status" value="1"/>
</dbReference>
<keyword evidence="15" id="KW-1185">Reference proteome</keyword>
<dbReference type="InterPro" id="IPR018485">
    <property type="entry name" value="FGGY_C"/>
</dbReference>
<evidence type="ECO:0000256" key="5">
    <source>
        <dbReference type="ARBA" id="ARBA00022741"/>
    </source>
</evidence>
<dbReference type="InterPro" id="IPR043129">
    <property type="entry name" value="ATPase_NBD"/>
</dbReference>
<comment type="pathway">
    <text evidence="1">Polyol metabolism; glycerol degradation via glycerol kinase pathway; sn-glycerol 3-phosphate from glycerol: step 1/1.</text>
</comment>
<comment type="catalytic activity">
    <reaction evidence="10">
        <text>glycerol + ATP = sn-glycerol 3-phosphate + ADP + H(+)</text>
        <dbReference type="Rhea" id="RHEA:21644"/>
        <dbReference type="ChEBI" id="CHEBI:15378"/>
        <dbReference type="ChEBI" id="CHEBI:17754"/>
        <dbReference type="ChEBI" id="CHEBI:30616"/>
        <dbReference type="ChEBI" id="CHEBI:57597"/>
        <dbReference type="ChEBI" id="CHEBI:456216"/>
        <dbReference type="EC" id="2.7.1.30"/>
    </reaction>
</comment>
<dbReference type="NCBIfam" id="NF000756">
    <property type="entry name" value="PRK00047.1"/>
    <property type="match status" value="1"/>
</dbReference>
<keyword evidence="8" id="KW-0067">ATP-binding</keyword>
<dbReference type="InterPro" id="IPR018483">
    <property type="entry name" value="Carb_kinase_FGGY_CS"/>
</dbReference>
<evidence type="ECO:0000256" key="8">
    <source>
        <dbReference type="ARBA" id="ARBA00022840"/>
    </source>
</evidence>
<dbReference type="EC" id="2.7.1.30" evidence="3"/>
<dbReference type="GO" id="GO:0005739">
    <property type="term" value="C:mitochondrion"/>
    <property type="evidence" value="ECO:0007669"/>
    <property type="project" value="TreeGrafter"/>
</dbReference>
<dbReference type="Pfam" id="PF02782">
    <property type="entry name" value="FGGY_C"/>
    <property type="match status" value="1"/>
</dbReference>
<feature type="domain" description="Carbohydrate kinase FGGY C-terminal" evidence="13">
    <location>
        <begin position="302"/>
        <end position="492"/>
    </location>
</feature>
<evidence type="ECO:0000313" key="15">
    <source>
        <dbReference type="Proteomes" id="UP001295423"/>
    </source>
</evidence>
<comment type="similarity">
    <text evidence="2 11">Belongs to the FGGY kinase family.</text>
</comment>
<feature type="domain" description="Carbohydrate kinase FGGY N-terminal" evidence="12">
    <location>
        <begin position="45"/>
        <end position="293"/>
    </location>
</feature>
<dbReference type="Gene3D" id="3.30.420.40">
    <property type="match status" value="2"/>
</dbReference>
<organism evidence="14 15">
    <name type="scientific">Cylindrotheca closterium</name>
    <dbReference type="NCBI Taxonomy" id="2856"/>
    <lineage>
        <taxon>Eukaryota</taxon>
        <taxon>Sar</taxon>
        <taxon>Stramenopiles</taxon>
        <taxon>Ochrophyta</taxon>
        <taxon>Bacillariophyta</taxon>
        <taxon>Bacillariophyceae</taxon>
        <taxon>Bacillariophycidae</taxon>
        <taxon>Bacillariales</taxon>
        <taxon>Bacillariaceae</taxon>
        <taxon>Cylindrotheca</taxon>
    </lineage>
</organism>
<gene>
    <name evidence="14" type="ORF">CYCCA115_LOCUS6850</name>
</gene>
<evidence type="ECO:0000256" key="9">
    <source>
        <dbReference type="ARBA" id="ARBA00043149"/>
    </source>
</evidence>
<keyword evidence="5" id="KW-0547">Nucleotide-binding</keyword>
<dbReference type="SUPFAM" id="SSF53067">
    <property type="entry name" value="Actin-like ATPase domain"/>
    <property type="match status" value="2"/>
</dbReference>
<dbReference type="PANTHER" id="PTHR10196">
    <property type="entry name" value="SUGAR KINASE"/>
    <property type="match status" value="1"/>
</dbReference>
<dbReference type="GO" id="GO:0005524">
    <property type="term" value="F:ATP binding"/>
    <property type="evidence" value="ECO:0007669"/>
    <property type="project" value="UniProtKB-KW"/>
</dbReference>
<dbReference type="GO" id="GO:0005829">
    <property type="term" value="C:cytosol"/>
    <property type="evidence" value="ECO:0007669"/>
    <property type="project" value="UniProtKB-ARBA"/>
</dbReference>
<evidence type="ECO:0000259" key="12">
    <source>
        <dbReference type="Pfam" id="PF00370"/>
    </source>
</evidence>
<evidence type="ECO:0000256" key="7">
    <source>
        <dbReference type="ARBA" id="ARBA00022798"/>
    </source>
</evidence>
<dbReference type="AlphaFoldDB" id="A0AAD2CMT4"/>
<dbReference type="InterPro" id="IPR000577">
    <property type="entry name" value="Carb_kinase_FGGY"/>
</dbReference>
<dbReference type="FunFam" id="3.30.420.40:FF:000007">
    <property type="entry name" value="Glycerol kinase"/>
    <property type="match status" value="1"/>
</dbReference>
<protein>
    <recommendedName>
        <fullName evidence="3">glycerol kinase</fullName>
        <ecNumber evidence="3">2.7.1.30</ecNumber>
    </recommendedName>
    <alternativeName>
        <fullName evidence="9">ATP:glycerol 3-phosphotransferase</fullName>
    </alternativeName>
</protein>
<keyword evidence="4 11" id="KW-0808">Transferase</keyword>
<dbReference type="GO" id="GO:0006071">
    <property type="term" value="P:glycerol metabolic process"/>
    <property type="evidence" value="ECO:0007669"/>
    <property type="project" value="UniProtKB-KW"/>
</dbReference>
<dbReference type="NCBIfam" id="TIGR01311">
    <property type="entry name" value="glycerol_kin"/>
    <property type="match status" value="1"/>
</dbReference>
<evidence type="ECO:0000256" key="10">
    <source>
        <dbReference type="ARBA" id="ARBA00052101"/>
    </source>
</evidence>
<dbReference type="Proteomes" id="UP001295423">
    <property type="component" value="Unassembled WGS sequence"/>
</dbReference>
<evidence type="ECO:0000256" key="2">
    <source>
        <dbReference type="ARBA" id="ARBA00009156"/>
    </source>
</evidence>
<sequence length="541" mass="58535">MFSANNLIRRTHRTTMRIGCKVLLCTIASVTVPVRSLSTASSSKYVGALDQGTSSTRFVIFDQKGEVVSKYQKEHVQYYPKSGWVEHKAEEIFQNSVDCITNAMKQAKLNPEDVSSIGITNQRETTVVWDKVTGEPLHNAIVWNCARTSGIVSKFQSKCGGVDGLREKTGLPISTYFSATKLCWLMENVPGLKKKAEAGDVLFGTIDCYLTWRLNGGTHHVTDITNAARTLLVNINSLEWDDFLLETFDVPACMLPSIEPSIGGEFGVINQCPALDGVPIGAILGDQHAATFGQACFNVGDAKCTFGTGAFIMMNMGSGSPVVSKQGLLTTPFYQIKGQPPVYALEGAVAVAGSLIQWLRDNLEIGSSAEEIAKLAASVKDAEGIRFVPAFNGLFAPHWREDARGTICGLTFYHTKAHLARAAIDAASFQTAEVFDAMKADSGIELSALKVDGGMTANPQLLEFLADILGTKVLMPKNLETTAAGVAFAAGLSSGVWDSLDQVADLWVEAKQVDQSIDDDERSNLKASWRKAIDRSLGWEQ</sequence>
<dbReference type="PROSITE" id="PS00933">
    <property type="entry name" value="FGGY_KINASES_1"/>
    <property type="match status" value="1"/>
</dbReference>
<dbReference type="InterPro" id="IPR018484">
    <property type="entry name" value="FGGY_N"/>
</dbReference>
<dbReference type="Pfam" id="PF00370">
    <property type="entry name" value="FGGY_N"/>
    <property type="match status" value="1"/>
</dbReference>
<keyword evidence="6 11" id="KW-0418">Kinase</keyword>
<dbReference type="FunFam" id="3.30.420.40:FF:000008">
    <property type="entry name" value="Glycerol kinase"/>
    <property type="match status" value="1"/>
</dbReference>
<evidence type="ECO:0000256" key="11">
    <source>
        <dbReference type="RuleBase" id="RU003733"/>
    </source>
</evidence>
<dbReference type="CDD" id="cd07769">
    <property type="entry name" value="ASKHA_NBD_FGGY_GK"/>
    <property type="match status" value="1"/>
</dbReference>
<evidence type="ECO:0000256" key="6">
    <source>
        <dbReference type="ARBA" id="ARBA00022777"/>
    </source>
</evidence>
<keyword evidence="7" id="KW-0319">Glycerol metabolism</keyword>
<evidence type="ECO:0000259" key="13">
    <source>
        <dbReference type="Pfam" id="PF02782"/>
    </source>
</evidence>
<evidence type="ECO:0000313" key="14">
    <source>
        <dbReference type="EMBL" id="CAJ1940058.1"/>
    </source>
</evidence>
<evidence type="ECO:0000256" key="4">
    <source>
        <dbReference type="ARBA" id="ARBA00022679"/>
    </source>
</evidence>
<dbReference type="PANTHER" id="PTHR10196:SF69">
    <property type="entry name" value="GLYCEROL KINASE"/>
    <property type="match status" value="1"/>
</dbReference>
<dbReference type="InterPro" id="IPR005999">
    <property type="entry name" value="Glycerol_kin"/>
</dbReference>
<evidence type="ECO:0000256" key="3">
    <source>
        <dbReference type="ARBA" id="ARBA00012099"/>
    </source>
</evidence>
<comment type="caution">
    <text evidence="14">The sequence shown here is derived from an EMBL/GenBank/DDBJ whole genome shotgun (WGS) entry which is preliminary data.</text>
</comment>
<evidence type="ECO:0000256" key="1">
    <source>
        <dbReference type="ARBA" id="ARBA00005190"/>
    </source>
</evidence>